<dbReference type="Pfam" id="PF07714">
    <property type="entry name" value="PK_Tyr_Ser-Thr"/>
    <property type="match status" value="1"/>
</dbReference>
<evidence type="ECO:0000313" key="3">
    <source>
        <dbReference type="Proteomes" id="UP000027195"/>
    </source>
</evidence>
<dbReference type="HOGENOM" id="CLU_000288_7_18_1"/>
<gene>
    <name evidence="2" type="ORF">BOTBODRAFT_149981</name>
</gene>
<dbReference type="SUPFAM" id="SSF56112">
    <property type="entry name" value="Protein kinase-like (PK-like)"/>
    <property type="match status" value="1"/>
</dbReference>
<evidence type="ECO:0000313" key="2">
    <source>
        <dbReference type="EMBL" id="KDQ21214.1"/>
    </source>
</evidence>
<dbReference type="InterPro" id="IPR011009">
    <property type="entry name" value="Kinase-like_dom_sf"/>
</dbReference>
<dbReference type="OrthoDB" id="10261027at2759"/>
<dbReference type="Proteomes" id="UP000027195">
    <property type="component" value="Unassembled WGS sequence"/>
</dbReference>
<dbReference type="Gene3D" id="1.10.510.10">
    <property type="entry name" value="Transferase(Phosphotransferase) domain 1"/>
    <property type="match status" value="1"/>
</dbReference>
<dbReference type="InterPro" id="IPR051681">
    <property type="entry name" value="Ser/Thr_Kinases-Pseudokinases"/>
</dbReference>
<dbReference type="STRING" id="930990.A0A067N018"/>
<dbReference type="GO" id="GO:0005524">
    <property type="term" value="F:ATP binding"/>
    <property type="evidence" value="ECO:0007669"/>
    <property type="project" value="InterPro"/>
</dbReference>
<proteinExistence type="predicted"/>
<dbReference type="AlphaFoldDB" id="A0A067N018"/>
<reference evidence="3" key="1">
    <citation type="journal article" date="2014" name="Proc. Natl. Acad. Sci. U.S.A.">
        <title>Extensive sampling of basidiomycete genomes demonstrates inadequacy of the white-rot/brown-rot paradigm for wood decay fungi.</title>
        <authorList>
            <person name="Riley R."/>
            <person name="Salamov A.A."/>
            <person name="Brown D.W."/>
            <person name="Nagy L.G."/>
            <person name="Floudas D."/>
            <person name="Held B.W."/>
            <person name="Levasseur A."/>
            <person name="Lombard V."/>
            <person name="Morin E."/>
            <person name="Otillar R."/>
            <person name="Lindquist E.A."/>
            <person name="Sun H."/>
            <person name="LaButti K.M."/>
            <person name="Schmutz J."/>
            <person name="Jabbour D."/>
            <person name="Luo H."/>
            <person name="Baker S.E."/>
            <person name="Pisabarro A.G."/>
            <person name="Walton J.D."/>
            <person name="Blanchette R.A."/>
            <person name="Henrissat B."/>
            <person name="Martin F."/>
            <person name="Cullen D."/>
            <person name="Hibbett D.S."/>
            <person name="Grigoriev I.V."/>
        </authorList>
    </citation>
    <scope>NUCLEOTIDE SEQUENCE [LARGE SCALE GENOMIC DNA]</scope>
    <source>
        <strain evidence="3">FD-172 SS1</strain>
    </source>
</reference>
<dbReference type="InterPro" id="IPR000719">
    <property type="entry name" value="Prot_kinase_dom"/>
</dbReference>
<name>A0A067N018_BOTB1</name>
<dbReference type="EMBL" id="KL198016">
    <property type="protein sequence ID" value="KDQ21214.1"/>
    <property type="molecule type" value="Genomic_DNA"/>
</dbReference>
<keyword evidence="3" id="KW-1185">Reference proteome</keyword>
<feature type="domain" description="Protein kinase" evidence="1">
    <location>
        <begin position="44"/>
        <end position="310"/>
    </location>
</feature>
<dbReference type="GO" id="GO:0004674">
    <property type="term" value="F:protein serine/threonine kinase activity"/>
    <property type="evidence" value="ECO:0007669"/>
    <property type="project" value="TreeGrafter"/>
</dbReference>
<dbReference type="InParanoid" id="A0A067N018"/>
<accession>A0A067N018</accession>
<dbReference type="PANTHER" id="PTHR44329">
    <property type="entry name" value="SERINE/THREONINE-PROTEIN KINASE TNNI3K-RELATED"/>
    <property type="match status" value="1"/>
</dbReference>
<dbReference type="InterPro" id="IPR001245">
    <property type="entry name" value="Ser-Thr/Tyr_kinase_cat_dom"/>
</dbReference>
<evidence type="ECO:0000259" key="1">
    <source>
        <dbReference type="PROSITE" id="PS50011"/>
    </source>
</evidence>
<dbReference type="PROSITE" id="PS50011">
    <property type="entry name" value="PROTEIN_KINASE_DOM"/>
    <property type="match status" value="1"/>
</dbReference>
<sequence length="340" mass="38860">MERLRKEMKSRPSRRQRNMALLAKMYSYAQLYPAQPDIQDYEIKKETVSSNRGGFGDCYKGTFLNSHPVAMKCLRAPAKIDTSKMIRIKMDKARVWAKLHHNHVLPLIGLYTLDSVTYMVSPWMDNGNAFDYVRTHDNVDRLSLLLQAAKGLKYLHEFEPKVIHGDIRGPNVLISAQGEACIADFGLSYTPEEAKVSYSSTWKTAGNPAWMAPELLRDNPSPRSASSDVFSYGRMILELTIGERPFHYLRHPGIYGPASKGEMPKRPEKSSSTKWLTDDVWALAENCCHPHRAHRPQMNIVVIRMRELWLINRNANRNARVTDADLFESPRSNALELEEV</sequence>
<protein>
    <recommendedName>
        <fullName evidence="1">Protein kinase domain-containing protein</fullName>
    </recommendedName>
</protein>
<organism evidence="2 3">
    <name type="scientific">Botryobasidium botryosum (strain FD-172 SS1)</name>
    <dbReference type="NCBI Taxonomy" id="930990"/>
    <lineage>
        <taxon>Eukaryota</taxon>
        <taxon>Fungi</taxon>
        <taxon>Dikarya</taxon>
        <taxon>Basidiomycota</taxon>
        <taxon>Agaricomycotina</taxon>
        <taxon>Agaricomycetes</taxon>
        <taxon>Cantharellales</taxon>
        <taxon>Botryobasidiaceae</taxon>
        <taxon>Botryobasidium</taxon>
    </lineage>
</organism>
<dbReference type="PANTHER" id="PTHR44329:SF214">
    <property type="entry name" value="PROTEIN KINASE DOMAIN-CONTAINING PROTEIN"/>
    <property type="match status" value="1"/>
</dbReference>